<gene>
    <name evidence="2" type="ORF">OTU49_010130</name>
</gene>
<keyword evidence="1" id="KW-0732">Signal</keyword>
<comment type="caution">
    <text evidence="2">The sequence shown here is derived from an EMBL/GenBank/DDBJ whole genome shotgun (WGS) entry which is preliminary data.</text>
</comment>
<feature type="non-terminal residue" evidence="2">
    <location>
        <position position="1"/>
    </location>
</feature>
<dbReference type="EMBL" id="JARKIK010000078">
    <property type="protein sequence ID" value="KAK8726918.1"/>
    <property type="molecule type" value="Genomic_DNA"/>
</dbReference>
<organism evidence="2 3">
    <name type="scientific">Cherax quadricarinatus</name>
    <name type="common">Australian red claw crayfish</name>
    <dbReference type="NCBI Taxonomy" id="27406"/>
    <lineage>
        <taxon>Eukaryota</taxon>
        <taxon>Metazoa</taxon>
        <taxon>Ecdysozoa</taxon>
        <taxon>Arthropoda</taxon>
        <taxon>Crustacea</taxon>
        <taxon>Multicrustacea</taxon>
        <taxon>Malacostraca</taxon>
        <taxon>Eumalacostraca</taxon>
        <taxon>Eucarida</taxon>
        <taxon>Decapoda</taxon>
        <taxon>Pleocyemata</taxon>
        <taxon>Astacidea</taxon>
        <taxon>Parastacoidea</taxon>
        <taxon>Parastacidae</taxon>
        <taxon>Cherax</taxon>
    </lineage>
</organism>
<dbReference type="Proteomes" id="UP001445076">
    <property type="component" value="Unassembled WGS sequence"/>
</dbReference>
<protein>
    <submittedName>
        <fullName evidence="2">Uncharacterized protein</fullName>
    </submittedName>
</protein>
<name>A0AAW0WGU0_CHEQU</name>
<keyword evidence="3" id="KW-1185">Reference proteome</keyword>
<sequence length="118" mass="13505">PSSFYTLLHVLYALILPCSLLQTHTFHCTHFSTHFTTLSSIIFAPSHSFTPIRATHILLQHTHCSITPIPPLQSILKNLTIGYILKTGYYELSFAPVAIYSLLHLHWESETDAWKRED</sequence>
<dbReference type="AlphaFoldDB" id="A0AAW0WGU0"/>
<reference evidence="2 3" key="1">
    <citation type="journal article" date="2024" name="BMC Genomics">
        <title>Genome assembly of redclaw crayfish (Cherax quadricarinatus) provides insights into its immune adaptation and hypoxia tolerance.</title>
        <authorList>
            <person name="Liu Z."/>
            <person name="Zheng J."/>
            <person name="Li H."/>
            <person name="Fang K."/>
            <person name="Wang S."/>
            <person name="He J."/>
            <person name="Zhou D."/>
            <person name="Weng S."/>
            <person name="Chi M."/>
            <person name="Gu Z."/>
            <person name="He J."/>
            <person name="Li F."/>
            <person name="Wang M."/>
        </authorList>
    </citation>
    <scope>NUCLEOTIDE SEQUENCE [LARGE SCALE GENOMIC DNA]</scope>
    <source>
        <strain evidence="2">ZL_2023a</strain>
    </source>
</reference>
<accession>A0AAW0WGU0</accession>
<evidence type="ECO:0000256" key="1">
    <source>
        <dbReference type="SAM" id="SignalP"/>
    </source>
</evidence>
<evidence type="ECO:0000313" key="2">
    <source>
        <dbReference type="EMBL" id="KAK8726918.1"/>
    </source>
</evidence>
<evidence type="ECO:0000313" key="3">
    <source>
        <dbReference type="Proteomes" id="UP001445076"/>
    </source>
</evidence>
<feature type="signal peptide" evidence="1">
    <location>
        <begin position="1"/>
        <end position="25"/>
    </location>
</feature>
<feature type="chain" id="PRO_5043474862" evidence="1">
    <location>
        <begin position="26"/>
        <end position="118"/>
    </location>
</feature>
<proteinExistence type="predicted"/>